<accession>A0ABQ8QBR1</accession>
<gene>
    <name evidence="5" type="ORF">F5050DRAFT_1762881</name>
</gene>
<sequence>MPITRFGDIIRRHWRGIETHCDSQLTMMGLNIFSGKQWDVSSIPDLSGRVAIVTGGNTGLGYITVRELARKGARVYMLSRTQSRALTAIEKIKGEIGPDLQPEILYINFDLLSLKSAKKAAEELIQREERLDILVNNAGIMATPYELSPDGIEIQACNGTGHFALTVTLLPLLKETAAMPDSHVRIVNVTSGGYLAAHTTTPDFSSLEGLNQKTWSTWVRYGLSKLTNILLTNELQKRLAESGTTNIYCLSVHPGGVATELARGPVQSWPFLAPLWAIVSMLLMTPDQGALTQLYAATSPEVEEKDLKAALLFPVAQPKGKTSIAEDKDGKLGGDFWALCEALMRQKAG</sequence>
<dbReference type="PRINTS" id="PR00081">
    <property type="entry name" value="GDHRDH"/>
</dbReference>
<protein>
    <recommendedName>
        <fullName evidence="7">NAD(P)-binding protein</fullName>
    </recommendedName>
</protein>
<evidence type="ECO:0000313" key="5">
    <source>
        <dbReference type="EMBL" id="KAJ3995977.1"/>
    </source>
</evidence>
<dbReference type="PRINTS" id="PR00080">
    <property type="entry name" value="SDRFAMILY"/>
</dbReference>
<dbReference type="PANTHER" id="PTHR24320">
    <property type="entry name" value="RETINOL DEHYDROGENASE"/>
    <property type="match status" value="1"/>
</dbReference>
<comment type="caution">
    <text evidence="5">The sequence shown here is derived from an EMBL/GenBank/DDBJ whole genome shotgun (WGS) entry which is preliminary data.</text>
</comment>
<evidence type="ECO:0000256" key="3">
    <source>
        <dbReference type="ARBA" id="ARBA00023002"/>
    </source>
</evidence>
<organism evidence="5 6">
    <name type="scientific">Lentinula boryana</name>
    <dbReference type="NCBI Taxonomy" id="40481"/>
    <lineage>
        <taxon>Eukaryota</taxon>
        <taxon>Fungi</taxon>
        <taxon>Dikarya</taxon>
        <taxon>Basidiomycota</taxon>
        <taxon>Agaricomycotina</taxon>
        <taxon>Agaricomycetes</taxon>
        <taxon>Agaricomycetidae</taxon>
        <taxon>Agaricales</taxon>
        <taxon>Marasmiineae</taxon>
        <taxon>Omphalotaceae</taxon>
        <taxon>Lentinula</taxon>
    </lineage>
</organism>
<keyword evidence="6" id="KW-1185">Reference proteome</keyword>
<proteinExistence type="inferred from homology"/>
<evidence type="ECO:0008006" key="7">
    <source>
        <dbReference type="Google" id="ProtNLM"/>
    </source>
</evidence>
<comment type="similarity">
    <text evidence="1 4">Belongs to the short-chain dehydrogenases/reductases (SDR) family.</text>
</comment>
<evidence type="ECO:0000256" key="1">
    <source>
        <dbReference type="ARBA" id="ARBA00006484"/>
    </source>
</evidence>
<evidence type="ECO:0000256" key="4">
    <source>
        <dbReference type="RuleBase" id="RU000363"/>
    </source>
</evidence>
<dbReference type="InterPro" id="IPR002347">
    <property type="entry name" value="SDR_fam"/>
</dbReference>
<evidence type="ECO:0000256" key="2">
    <source>
        <dbReference type="ARBA" id="ARBA00022857"/>
    </source>
</evidence>
<name>A0ABQ8QBR1_9AGAR</name>
<evidence type="ECO:0000313" key="6">
    <source>
        <dbReference type="Proteomes" id="UP001163828"/>
    </source>
</evidence>
<dbReference type="Gene3D" id="3.40.50.720">
    <property type="entry name" value="NAD(P)-binding Rossmann-like Domain"/>
    <property type="match status" value="1"/>
</dbReference>
<dbReference type="SUPFAM" id="SSF51735">
    <property type="entry name" value="NAD(P)-binding Rossmann-fold domains"/>
    <property type="match status" value="1"/>
</dbReference>
<dbReference type="EMBL" id="MU790631">
    <property type="protein sequence ID" value="KAJ3995977.1"/>
    <property type="molecule type" value="Genomic_DNA"/>
</dbReference>
<dbReference type="Pfam" id="PF00106">
    <property type="entry name" value="adh_short"/>
    <property type="match status" value="1"/>
</dbReference>
<keyword evidence="2" id="KW-0521">NADP</keyword>
<dbReference type="Proteomes" id="UP001163828">
    <property type="component" value="Unassembled WGS sequence"/>
</dbReference>
<dbReference type="PANTHER" id="PTHR24320:SF282">
    <property type="entry name" value="WW DOMAIN-CONTAINING OXIDOREDUCTASE"/>
    <property type="match status" value="1"/>
</dbReference>
<keyword evidence="3" id="KW-0560">Oxidoreductase</keyword>
<dbReference type="InterPro" id="IPR036291">
    <property type="entry name" value="NAD(P)-bd_dom_sf"/>
</dbReference>
<reference evidence="5" key="1">
    <citation type="submission" date="2022-08" db="EMBL/GenBank/DDBJ databases">
        <authorList>
            <consortium name="DOE Joint Genome Institute"/>
            <person name="Min B."/>
            <person name="Riley R."/>
            <person name="Sierra-Patev S."/>
            <person name="Naranjo-Ortiz M."/>
            <person name="Looney B."/>
            <person name="Konkel Z."/>
            <person name="Slot J.C."/>
            <person name="Sakamoto Y."/>
            <person name="Steenwyk J.L."/>
            <person name="Rokas A."/>
            <person name="Carro J."/>
            <person name="Camarero S."/>
            <person name="Ferreira P."/>
            <person name="Molpeceres G."/>
            <person name="Ruiz-Duenas F.J."/>
            <person name="Serrano A."/>
            <person name="Henrissat B."/>
            <person name="Drula E."/>
            <person name="Hughes K.W."/>
            <person name="Mata J.L."/>
            <person name="Ishikawa N.K."/>
            <person name="Vargas-Isla R."/>
            <person name="Ushijima S."/>
            <person name="Smith C.A."/>
            <person name="Ahrendt S."/>
            <person name="Andreopoulos W."/>
            <person name="He G."/>
            <person name="Labutti K."/>
            <person name="Lipzen A."/>
            <person name="Ng V."/>
            <person name="Sandor L."/>
            <person name="Barry K."/>
            <person name="Martinez A.T."/>
            <person name="Xiao Y."/>
            <person name="Gibbons J.G."/>
            <person name="Terashima K."/>
            <person name="Hibbett D.S."/>
            <person name="Grigoriev I.V."/>
        </authorList>
    </citation>
    <scope>NUCLEOTIDE SEQUENCE</scope>
    <source>
        <strain evidence="5">TFB10827</strain>
    </source>
</reference>